<reference evidence="1" key="1">
    <citation type="submission" date="2019-11" db="EMBL/GenBank/DDBJ databases">
        <authorList>
            <person name="Feng L."/>
        </authorList>
    </citation>
    <scope>NUCLEOTIDE SEQUENCE</scope>
    <source>
        <strain evidence="1">BhanseniiLFYP23</strain>
    </source>
</reference>
<accession>A0A6N2VA97</accession>
<organism evidence="1">
    <name type="scientific">Blautia hansenii</name>
    <name type="common">Ruminococcus hansenii</name>
    <dbReference type="NCBI Taxonomy" id="1322"/>
    <lineage>
        <taxon>Bacteria</taxon>
        <taxon>Bacillati</taxon>
        <taxon>Bacillota</taxon>
        <taxon>Clostridia</taxon>
        <taxon>Lachnospirales</taxon>
        <taxon>Lachnospiraceae</taxon>
        <taxon>Blautia</taxon>
    </lineage>
</organism>
<gene>
    <name evidence="1" type="ORF">BHLFYP23_00973</name>
</gene>
<proteinExistence type="predicted"/>
<sequence length="51" mass="5763">MYISGDNSFLIQQTKGVSAMETPFVLEITSWAAYPASQVLLRVCREPFRPL</sequence>
<evidence type="ECO:0000313" key="1">
    <source>
        <dbReference type="EMBL" id="VYT27429.1"/>
    </source>
</evidence>
<protein>
    <submittedName>
        <fullName evidence="1">Uncharacterized protein</fullName>
    </submittedName>
</protein>
<dbReference type="AlphaFoldDB" id="A0A6N2VA97"/>
<dbReference type="EMBL" id="CACRSY010000015">
    <property type="protein sequence ID" value="VYT27429.1"/>
    <property type="molecule type" value="Genomic_DNA"/>
</dbReference>
<name>A0A6N2VA97_BLAHA</name>